<reference evidence="1" key="1">
    <citation type="submission" date="2021-02" db="EMBL/GenBank/DDBJ databases">
        <authorList>
            <consortium name="DOE Joint Genome Institute"/>
            <person name="Ahrendt S."/>
            <person name="Looney B.P."/>
            <person name="Miyauchi S."/>
            <person name="Morin E."/>
            <person name="Drula E."/>
            <person name="Courty P.E."/>
            <person name="Chicoki N."/>
            <person name="Fauchery L."/>
            <person name="Kohler A."/>
            <person name="Kuo A."/>
            <person name="Labutti K."/>
            <person name="Pangilinan J."/>
            <person name="Lipzen A."/>
            <person name="Riley R."/>
            <person name="Andreopoulos W."/>
            <person name="He G."/>
            <person name="Johnson J."/>
            <person name="Barry K.W."/>
            <person name="Grigoriev I.V."/>
            <person name="Nagy L."/>
            <person name="Hibbett D."/>
            <person name="Henrissat B."/>
            <person name="Matheny P.B."/>
            <person name="Labbe J."/>
            <person name="Martin F."/>
        </authorList>
    </citation>
    <scope>NUCLEOTIDE SEQUENCE</scope>
    <source>
        <strain evidence="1">FP105234-sp</strain>
    </source>
</reference>
<dbReference type="EMBL" id="MU276216">
    <property type="protein sequence ID" value="KAI0040219.1"/>
    <property type="molecule type" value="Genomic_DNA"/>
</dbReference>
<protein>
    <submittedName>
        <fullName evidence="1">Uncharacterized protein</fullName>
    </submittedName>
</protein>
<gene>
    <name evidence="1" type="ORF">FA95DRAFT_903776</name>
</gene>
<evidence type="ECO:0000313" key="2">
    <source>
        <dbReference type="Proteomes" id="UP000814033"/>
    </source>
</evidence>
<organism evidence="1 2">
    <name type="scientific">Auriscalpium vulgare</name>
    <dbReference type="NCBI Taxonomy" id="40419"/>
    <lineage>
        <taxon>Eukaryota</taxon>
        <taxon>Fungi</taxon>
        <taxon>Dikarya</taxon>
        <taxon>Basidiomycota</taxon>
        <taxon>Agaricomycotina</taxon>
        <taxon>Agaricomycetes</taxon>
        <taxon>Russulales</taxon>
        <taxon>Auriscalpiaceae</taxon>
        <taxon>Auriscalpium</taxon>
    </lineage>
</organism>
<comment type="caution">
    <text evidence="1">The sequence shown here is derived from an EMBL/GenBank/DDBJ whole genome shotgun (WGS) entry which is preliminary data.</text>
</comment>
<evidence type="ECO:0000313" key="1">
    <source>
        <dbReference type="EMBL" id="KAI0040219.1"/>
    </source>
</evidence>
<keyword evidence="2" id="KW-1185">Reference proteome</keyword>
<accession>A0ACB8R7W9</accession>
<name>A0ACB8R7W9_9AGAM</name>
<proteinExistence type="predicted"/>
<sequence>MRQEFGFALAFDCEGRMFNDPAETSRPAPELSYEHTRTCIPRVLGSEAICANRAHASREAEAVVNAVAARDQNCADAFSKKHGIAKAYGYRCVARVLDDPDYNPLPNCLHSSWTMEALAAGKHVLLEKSSADTADETRSLTSHEERPRPA</sequence>
<reference evidence="1" key="2">
    <citation type="journal article" date="2022" name="New Phytol.">
        <title>Evolutionary transition to the ectomycorrhizal habit in the genomes of a hyperdiverse lineage of mushroom-forming fungi.</title>
        <authorList>
            <person name="Looney B."/>
            <person name="Miyauchi S."/>
            <person name="Morin E."/>
            <person name="Drula E."/>
            <person name="Courty P.E."/>
            <person name="Kohler A."/>
            <person name="Kuo A."/>
            <person name="LaButti K."/>
            <person name="Pangilinan J."/>
            <person name="Lipzen A."/>
            <person name="Riley R."/>
            <person name="Andreopoulos W."/>
            <person name="He G."/>
            <person name="Johnson J."/>
            <person name="Nolan M."/>
            <person name="Tritt A."/>
            <person name="Barry K.W."/>
            <person name="Grigoriev I.V."/>
            <person name="Nagy L.G."/>
            <person name="Hibbett D."/>
            <person name="Henrissat B."/>
            <person name="Matheny P.B."/>
            <person name="Labbe J."/>
            <person name="Martin F.M."/>
        </authorList>
    </citation>
    <scope>NUCLEOTIDE SEQUENCE</scope>
    <source>
        <strain evidence="1">FP105234-sp</strain>
    </source>
</reference>
<dbReference type="Proteomes" id="UP000814033">
    <property type="component" value="Unassembled WGS sequence"/>
</dbReference>